<dbReference type="SUPFAM" id="SSF51161">
    <property type="entry name" value="Trimeric LpxA-like enzymes"/>
    <property type="match status" value="1"/>
</dbReference>
<keyword evidence="6" id="KW-0012">Acyltransferase</keyword>
<keyword evidence="1" id="KW-0444">Lipid biosynthesis</keyword>
<keyword evidence="4" id="KW-0677">Repeat</keyword>
<evidence type="ECO:0000256" key="3">
    <source>
        <dbReference type="ARBA" id="ARBA00022679"/>
    </source>
</evidence>
<reference evidence="8" key="1">
    <citation type="journal article" date="2019" name="Int. J. Syst. Evol. Microbiol.">
        <title>The Global Catalogue of Microorganisms (GCM) 10K type strain sequencing project: providing services to taxonomists for standard genome sequencing and annotation.</title>
        <authorList>
            <consortium name="The Broad Institute Genomics Platform"/>
            <consortium name="The Broad Institute Genome Sequencing Center for Infectious Disease"/>
            <person name="Wu L."/>
            <person name="Ma J."/>
        </authorList>
    </citation>
    <scope>NUCLEOTIDE SEQUENCE [LARGE SCALE GENOMIC DNA]</scope>
    <source>
        <strain evidence="8">CCM 8749</strain>
    </source>
</reference>
<protein>
    <submittedName>
        <fullName evidence="7">DapH/DapD/GlmU-related protein</fullName>
    </submittedName>
</protein>
<evidence type="ECO:0000313" key="8">
    <source>
        <dbReference type="Proteomes" id="UP001596250"/>
    </source>
</evidence>
<dbReference type="InterPro" id="IPR018357">
    <property type="entry name" value="Hexapep_transf_CS"/>
</dbReference>
<keyword evidence="5" id="KW-0443">Lipid metabolism</keyword>
<evidence type="ECO:0000256" key="2">
    <source>
        <dbReference type="ARBA" id="ARBA00022556"/>
    </source>
</evidence>
<organism evidence="7 8">
    <name type="scientific">Marinicrinis lubricantis</name>
    <dbReference type="NCBI Taxonomy" id="2086470"/>
    <lineage>
        <taxon>Bacteria</taxon>
        <taxon>Bacillati</taxon>
        <taxon>Bacillota</taxon>
        <taxon>Bacilli</taxon>
        <taxon>Bacillales</taxon>
        <taxon>Paenibacillaceae</taxon>
    </lineage>
</organism>
<dbReference type="InterPro" id="IPR011004">
    <property type="entry name" value="Trimer_LpxA-like_sf"/>
</dbReference>
<dbReference type="Pfam" id="PF14602">
    <property type="entry name" value="Hexapep_2"/>
    <property type="match status" value="1"/>
</dbReference>
<gene>
    <name evidence="7" type="ORF">ACFPXP_13620</name>
</gene>
<keyword evidence="2" id="KW-0441">Lipid A biosynthesis</keyword>
<dbReference type="PANTHER" id="PTHR43378:SF2">
    <property type="entry name" value="UDP-3-O-ACYLGLUCOSAMINE N-ACYLTRANSFERASE 1, MITOCHONDRIAL-RELATED"/>
    <property type="match status" value="1"/>
</dbReference>
<dbReference type="PANTHER" id="PTHR43378">
    <property type="entry name" value="UDP-3-O-ACYLGLUCOSAMINE N-ACYLTRANSFERASE"/>
    <property type="match status" value="1"/>
</dbReference>
<dbReference type="Proteomes" id="UP001596250">
    <property type="component" value="Unassembled WGS sequence"/>
</dbReference>
<sequence length="298" mass="31909">MGRLDGKNENKRTELMTKVKVSWLADQLKLPLIGSDLHIERVRPLTALAEGSLSFASSPLLAGTTPYQVAVIGPAEAAADHITVLVSDTPRLHFALALQLLSRQVGFREETEEARIHPSVKVGKNTFIGRGAVIGENTVIGHHVVIEDGVSIGRNCWIKSGAVIGEEGFGFERDLDGIPMHMPHLGSVRVEDDVQIGSLSTVCRGTLQDTVIERYAKIDDHVHVGHNCRIAEGAMLTAGTILGGGSVIGRYAWLGLNASTLQKVTIGDHAYIGMGAVVIQNVGAHQKLFGNPARVISK</sequence>
<name>A0ABW1IQV9_9BACL</name>
<evidence type="ECO:0000313" key="7">
    <source>
        <dbReference type="EMBL" id="MFC5987443.1"/>
    </source>
</evidence>
<dbReference type="Pfam" id="PF00132">
    <property type="entry name" value="Hexapep"/>
    <property type="match status" value="1"/>
</dbReference>
<evidence type="ECO:0000256" key="1">
    <source>
        <dbReference type="ARBA" id="ARBA00022516"/>
    </source>
</evidence>
<evidence type="ECO:0000256" key="5">
    <source>
        <dbReference type="ARBA" id="ARBA00023098"/>
    </source>
</evidence>
<comment type="caution">
    <text evidence="7">The sequence shown here is derived from an EMBL/GenBank/DDBJ whole genome shotgun (WGS) entry which is preliminary data.</text>
</comment>
<proteinExistence type="predicted"/>
<dbReference type="InterPro" id="IPR007691">
    <property type="entry name" value="LpxD"/>
</dbReference>
<evidence type="ECO:0000256" key="6">
    <source>
        <dbReference type="ARBA" id="ARBA00023315"/>
    </source>
</evidence>
<dbReference type="CDD" id="cd03352">
    <property type="entry name" value="LbH_LpxD"/>
    <property type="match status" value="1"/>
</dbReference>
<dbReference type="PROSITE" id="PS00101">
    <property type="entry name" value="HEXAPEP_TRANSFERASES"/>
    <property type="match status" value="1"/>
</dbReference>
<dbReference type="Gene3D" id="3.40.1390.10">
    <property type="entry name" value="MurE/MurF, N-terminal domain"/>
    <property type="match status" value="1"/>
</dbReference>
<dbReference type="EMBL" id="JBHSQV010000162">
    <property type="protein sequence ID" value="MFC5987443.1"/>
    <property type="molecule type" value="Genomic_DNA"/>
</dbReference>
<dbReference type="RefSeq" id="WP_379894822.1">
    <property type="nucleotide sequence ID" value="NZ_CBCSCT010000041.1"/>
</dbReference>
<keyword evidence="8" id="KW-1185">Reference proteome</keyword>
<dbReference type="InterPro" id="IPR001451">
    <property type="entry name" value="Hexapep"/>
</dbReference>
<evidence type="ECO:0000256" key="4">
    <source>
        <dbReference type="ARBA" id="ARBA00022737"/>
    </source>
</evidence>
<dbReference type="Gene3D" id="2.160.10.10">
    <property type="entry name" value="Hexapeptide repeat proteins"/>
    <property type="match status" value="1"/>
</dbReference>
<keyword evidence="3" id="KW-0808">Transferase</keyword>
<accession>A0ABW1IQV9</accession>